<keyword evidence="3" id="KW-0808">Transferase</keyword>
<evidence type="ECO:0000256" key="4">
    <source>
        <dbReference type="ARBA" id="ARBA00022727"/>
    </source>
</evidence>
<dbReference type="PROSITE" id="PS00091">
    <property type="entry name" value="THYMIDYLATE_SYNTHASE"/>
    <property type="match status" value="1"/>
</dbReference>
<evidence type="ECO:0000313" key="8">
    <source>
        <dbReference type="Proteomes" id="UP000631114"/>
    </source>
</evidence>
<accession>A0A835H3T6</accession>
<feature type="domain" description="Thymidylate synthase/dCMP hydroxymethylase" evidence="6">
    <location>
        <begin position="52"/>
        <end position="103"/>
    </location>
</feature>
<keyword evidence="8" id="KW-1185">Reference proteome</keyword>
<dbReference type="OrthoDB" id="766at2759"/>
<evidence type="ECO:0000313" key="7">
    <source>
        <dbReference type="EMBL" id="KAF9591063.1"/>
    </source>
</evidence>
<proteinExistence type="predicted"/>
<evidence type="ECO:0000259" key="6">
    <source>
        <dbReference type="Pfam" id="PF00303"/>
    </source>
</evidence>
<dbReference type="InterPro" id="IPR036926">
    <property type="entry name" value="Thymidate_synth/dCMP_Mease_sf"/>
</dbReference>
<dbReference type="GO" id="GO:0032259">
    <property type="term" value="P:methylation"/>
    <property type="evidence" value="ECO:0007669"/>
    <property type="project" value="UniProtKB-KW"/>
</dbReference>
<dbReference type="InterPro" id="IPR020940">
    <property type="entry name" value="Thymidylate_synthase_AS"/>
</dbReference>
<dbReference type="InterPro" id="IPR000398">
    <property type="entry name" value="Thymidylate_synthase"/>
</dbReference>
<dbReference type="EC" id="2.1.1.45" evidence="1"/>
<gene>
    <name evidence="7" type="ORF">IFM89_001273</name>
</gene>
<reference evidence="7 8" key="1">
    <citation type="submission" date="2020-10" db="EMBL/GenBank/DDBJ databases">
        <title>The Coptis chinensis genome and diversification of protoberbering-type alkaloids.</title>
        <authorList>
            <person name="Wang B."/>
            <person name="Shu S."/>
            <person name="Song C."/>
            <person name="Liu Y."/>
        </authorList>
    </citation>
    <scope>NUCLEOTIDE SEQUENCE [LARGE SCALE GENOMIC DNA]</scope>
    <source>
        <strain evidence="7">HL-2020</strain>
        <tissue evidence="7">Leaf</tissue>
    </source>
</reference>
<evidence type="ECO:0000256" key="3">
    <source>
        <dbReference type="ARBA" id="ARBA00022679"/>
    </source>
</evidence>
<dbReference type="Gene3D" id="3.30.572.10">
    <property type="entry name" value="Thymidylate synthase/dCMP hydroxymethylase domain"/>
    <property type="match status" value="1"/>
</dbReference>
<evidence type="ECO:0000256" key="5">
    <source>
        <dbReference type="PROSITE-ProRule" id="PRU10016"/>
    </source>
</evidence>
<dbReference type="Pfam" id="PF00303">
    <property type="entry name" value="Thymidylat_synt"/>
    <property type="match status" value="1"/>
</dbReference>
<keyword evidence="2" id="KW-0489">Methyltransferase</keyword>
<sequence>MQRDLKNVKEQASDGLPVGPFLGKCCTLDQAPFMVSNGDTLVLGEQPESFLLDVIEKVKNKPDDRQIILSAWNPDDLKLMALPPCHMFAQFYVANGELSCQMY</sequence>
<organism evidence="7 8">
    <name type="scientific">Coptis chinensis</name>
    <dbReference type="NCBI Taxonomy" id="261450"/>
    <lineage>
        <taxon>Eukaryota</taxon>
        <taxon>Viridiplantae</taxon>
        <taxon>Streptophyta</taxon>
        <taxon>Embryophyta</taxon>
        <taxon>Tracheophyta</taxon>
        <taxon>Spermatophyta</taxon>
        <taxon>Magnoliopsida</taxon>
        <taxon>Ranunculales</taxon>
        <taxon>Ranunculaceae</taxon>
        <taxon>Coptidoideae</taxon>
        <taxon>Coptis</taxon>
    </lineage>
</organism>
<dbReference type="PANTHER" id="PTHR11548">
    <property type="entry name" value="THYMIDYLATE SYNTHASE 1"/>
    <property type="match status" value="1"/>
</dbReference>
<protein>
    <recommendedName>
        <fullName evidence="1">thymidylate synthase</fullName>
        <ecNumber evidence="1">2.1.1.45</ecNumber>
    </recommendedName>
</protein>
<dbReference type="EMBL" id="JADFTS010000008">
    <property type="protein sequence ID" value="KAF9591063.1"/>
    <property type="molecule type" value="Genomic_DNA"/>
</dbReference>
<dbReference type="GO" id="GO:0004799">
    <property type="term" value="F:thymidylate synthase activity"/>
    <property type="evidence" value="ECO:0007669"/>
    <property type="project" value="UniProtKB-EC"/>
</dbReference>
<comment type="caution">
    <text evidence="7">The sequence shown here is derived from an EMBL/GenBank/DDBJ whole genome shotgun (WGS) entry which is preliminary data.</text>
</comment>
<dbReference type="SUPFAM" id="SSF55831">
    <property type="entry name" value="Thymidylate synthase/dCMP hydroxymethylase"/>
    <property type="match status" value="1"/>
</dbReference>
<dbReference type="GO" id="GO:0006231">
    <property type="term" value="P:dTMP biosynthetic process"/>
    <property type="evidence" value="ECO:0007669"/>
    <property type="project" value="InterPro"/>
</dbReference>
<evidence type="ECO:0000256" key="2">
    <source>
        <dbReference type="ARBA" id="ARBA00022603"/>
    </source>
</evidence>
<dbReference type="Proteomes" id="UP000631114">
    <property type="component" value="Unassembled WGS sequence"/>
</dbReference>
<dbReference type="GO" id="GO:0004146">
    <property type="term" value="F:dihydrofolate reductase activity"/>
    <property type="evidence" value="ECO:0007669"/>
    <property type="project" value="TreeGrafter"/>
</dbReference>
<keyword evidence="4" id="KW-0545">Nucleotide biosynthesis</keyword>
<dbReference type="AlphaFoldDB" id="A0A835H3T6"/>
<dbReference type="PRINTS" id="PR00108">
    <property type="entry name" value="THYMDSNTHASE"/>
</dbReference>
<evidence type="ECO:0000256" key="1">
    <source>
        <dbReference type="ARBA" id="ARBA00011947"/>
    </source>
</evidence>
<dbReference type="InterPro" id="IPR045097">
    <property type="entry name" value="Thymidate_synth/dCMP_Mease"/>
</dbReference>
<feature type="active site" evidence="5">
    <location>
        <position position="85"/>
    </location>
</feature>
<dbReference type="GO" id="GO:0005829">
    <property type="term" value="C:cytosol"/>
    <property type="evidence" value="ECO:0007669"/>
    <property type="project" value="TreeGrafter"/>
</dbReference>
<dbReference type="PANTHER" id="PTHR11548:SF2">
    <property type="entry name" value="THYMIDYLATE SYNTHASE"/>
    <property type="match status" value="1"/>
</dbReference>
<name>A0A835H3T6_9MAGN</name>
<dbReference type="GO" id="GO:0005739">
    <property type="term" value="C:mitochondrion"/>
    <property type="evidence" value="ECO:0007669"/>
    <property type="project" value="TreeGrafter"/>
</dbReference>
<dbReference type="InterPro" id="IPR023451">
    <property type="entry name" value="Thymidate_synth/dCMP_Mease_dom"/>
</dbReference>